<evidence type="ECO:0000313" key="2">
    <source>
        <dbReference type="EMBL" id="KAF3957627.1"/>
    </source>
</evidence>
<dbReference type="AlphaFoldDB" id="A0A8J4VH80"/>
<keyword evidence="1" id="KW-0472">Membrane</keyword>
<feature type="transmembrane region" description="Helical" evidence="1">
    <location>
        <begin position="58"/>
        <end position="77"/>
    </location>
</feature>
<keyword evidence="3" id="KW-1185">Reference proteome</keyword>
<protein>
    <submittedName>
        <fullName evidence="2">Uncharacterized protein</fullName>
    </submittedName>
</protein>
<sequence length="81" mass="8522">MQVTKGTSEDELSLSTSSLKGTKQFFLVESHSAGISWVASRSDSGNPSGIVSNRKSGAWLIASWVIHGLVLGMGHILHGAL</sequence>
<keyword evidence="1" id="KW-0812">Transmembrane</keyword>
<dbReference type="Proteomes" id="UP000737018">
    <property type="component" value="Unassembled WGS sequence"/>
</dbReference>
<reference evidence="2" key="1">
    <citation type="submission" date="2020-03" db="EMBL/GenBank/DDBJ databases">
        <title>Castanea mollissima Vanexum genome sequencing.</title>
        <authorList>
            <person name="Staton M."/>
        </authorList>
    </citation>
    <scope>NUCLEOTIDE SEQUENCE</scope>
    <source>
        <tissue evidence="2">Leaf</tissue>
    </source>
</reference>
<gene>
    <name evidence="2" type="ORF">CMV_017378</name>
</gene>
<keyword evidence="1" id="KW-1133">Transmembrane helix</keyword>
<dbReference type="EMBL" id="JRKL02002772">
    <property type="protein sequence ID" value="KAF3957627.1"/>
    <property type="molecule type" value="Genomic_DNA"/>
</dbReference>
<name>A0A8J4VH80_9ROSI</name>
<dbReference type="OrthoDB" id="1746206at2759"/>
<organism evidence="2 3">
    <name type="scientific">Castanea mollissima</name>
    <name type="common">Chinese chestnut</name>
    <dbReference type="NCBI Taxonomy" id="60419"/>
    <lineage>
        <taxon>Eukaryota</taxon>
        <taxon>Viridiplantae</taxon>
        <taxon>Streptophyta</taxon>
        <taxon>Embryophyta</taxon>
        <taxon>Tracheophyta</taxon>
        <taxon>Spermatophyta</taxon>
        <taxon>Magnoliopsida</taxon>
        <taxon>eudicotyledons</taxon>
        <taxon>Gunneridae</taxon>
        <taxon>Pentapetalae</taxon>
        <taxon>rosids</taxon>
        <taxon>fabids</taxon>
        <taxon>Fagales</taxon>
        <taxon>Fagaceae</taxon>
        <taxon>Castanea</taxon>
    </lineage>
</organism>
<proteinExistence type="predicted"/>
<evidence type="ECO:0000256" key="1">
    <source>
        <dbReference type="SAM" id="Phobius"/>
    </source>
</evidence>
<accession>A0A8J4VH80</accession>
<evidence type="ECO:0000313" key="3">
    <source>
        <dbReference type="Proteomes" id="UP000737018"/>
    </source>
</evidence>
<comment type="caution">
    <text evidence="2">The sequence shown here is derived from an EMBL/GenBank/DDBJ whole genome shotgun (WGS) entry which is preliminary data.</text>
</comment>